<dbReference type="PANTHER" id="PTHR43747">
    <property type="entry name" value="FAD-BINDING PROTEIN"/>
    <property type="match status" value="1"/>
</dbReference>
<dbReference type="Gene3D" id="3.50.50.60">
    <property type="entry name" value="FAD/NAD(P)-binding domain"/>
    <property type="match status" value="1"/>
</dbReference>
<keyword evidence="2 5" id="KW-0503">Monooxygenase</keyword>
<evidence type="ECO:0000256" key="2">
    <source>
        <dbReference type="ARBA" id="ARBA00023033"/>
    </source>
</evidence>
<dbReference type="EMBL" id="BOMY01000021">
    <property type="protein sequence ID" value="GIF20232.1"/>
    <property type="molecule type" value="Genomic_DNA"/>
</dbReference>
<dbReference type="AlphaFoldDB" id="A0A919NMC1"/>
<dbReference type="SUPFAM" id="SSF51905">
    <property type="entry name" value="FAD/NAD(P)-binding domain"/>
    <property type="match status" value="1"/>
</dbReference>
<dbReference type="Pfam" id="PF01266">
    <property type="entry name" value="DAO"/>
    <property type="match status" value="1"/>
</dbReference>
<dbReference type="PANTHER" id="PTHR43747:SF5">
    <property type="entry name" value="FAD-BINDING DOMAIN-CONTAINING PROTEIN"/>
    <property type="match status" value="1"/>
</dbReference>
<comment type="similarity">
    <text evidence="3">Belongs to the flavin-dependent halogenase family. Bacterial tryptophan halogenase subfamily.</text>
</comment>
<evidence type="ECO:0000259" key="4">
    <source>
        <dbReference type="Pfam" id="PF01266"/>
    </source>
</evidence>
<evidence type="ECO:0000256" key="3">
    <source>
        <dbReference type="ARBA" id="ARBA00038396"/>
    </source>
</evidence>
<evidence type="ECO:0000313" key="6">
    <source>
        <dbReference type="Proteomes" id="UP000623608"/>
    </source>
</evidence>
<reference evidence="5" key="1">
    <citation type="submission" date="2021-01" db="EMBL/GenBank/DDBJ databases">
        <title>Whole genome shotgun sequence of Actinoplanes tereljensis NBRC 105297.</title>
        <authorList>
            <person name="Komaki H."/>
            <person name="Tamura T."/>
        </authorList>
    </citation>
    <scope>NUCLEOTIDE SEQUENCE</scope>
    <source>
        <strain evidence="5">NBRC 105297</strain>
    </source>
</reference>
<evidence type="ECO:0000313" key="5">
    <source>
        <dbReference type="EMBL" id="GIF20232.1"/>
    </source>
</evidence>
<dbReference type="InterPro" id="IPR006905">
    <property type="entry name" value="Flavin_halogenase"/>
</dbReference>
<protein>
    <submittedName>
        <fullName evidence="5">FAD-binding monooxygenase</fullName>
    </submittedName>
</protein>
<dbReference type="PRINTS" id="PR00420">
    <property type="entry name" value="RNGMNOXGNASE"/>
</dbReference>
<feature type="domain" description="FAD dependent oxidoreductase" evidence="4">
    <location>
        <begin position="13"/>
        <end position="44"/>
    </location>
</feature>
<sequence length="442" mass="47279">MSSFRAFAEGMTDVLVLGAGLTGLSCAMLLARDGHQVTVLDRDLACPTPGKEWEEWDRPGVTQFRLAHIMLPRWHAVMSLELPSVLDRVAAAGGQPFNFAGSLPPVPSDDRFQTITARRPILEAALAAEAAETPGVTLRRGVAVTGLVTQGDRVAGVRLGDGDKILAELVVDCGGRRSALSSWLFEAGLPAPAEERADAGFVYYMRHYRGDRPEPRGPLLQHHDSLSILTLPGDTDTWSVGFVTSVRDKPLRALRNPAAWEAALARYPLAAHWAEGTPLTGVEAMGGLVDQWRTVTTPGVVAVGDAACCTNPSLGRGATMGLLHARLLRDVLRAGLPTSFADHTATEIGPWYEATVWFDRHRIAEIDADATGTPYEPNDPQWTGARAMYAAACTGNAEALRAQLAIACMLPDAPDLQVPDTGIRYPLPGATRTELLSTLAAA</sequence>
<comment type="caution">
    <text evidence="5">The sequence shown here is derived from an EMBL/GenBank/DDBJ whole genome shotgun (WGS) entry which is preliminary data.</text>
</comment>
<dbReference type="InterPro" id="IPR006076">
    <property type="entry name" value="FAD-dep_OxRdtase"/>
</dbReference>
<evidence type="ECO:0000256" key="1">
    <source>
        <dbReference type="ARBA" id="ARBA00023002"/>
    </source>
</evidence>
<dbReference type="PROSITE" id="PS51257">
    <property type="entry name" value="PROKAR_LIPOPROTEIN"/>
    <property type="match status" value="1"/>
</dbReference>
<dbReference type="InterPro" id="IPR050816">
    <property type="entry name" value="Flavin-dep_Halogenase_NPB"/>
</dbReference>
<keyword evidence="6" id="KW-1185">Reference proteome</keyword>
<dbReference type="GO" id="GO:0004497">
    <property type="term" value="F:monooxygenase activity"/>
    <property type="evidence" value="ECO:0007669"/>
    <property type="project" value="UniProtKB-KW"/>
</dbReference>
<organism evidence="5 6">
    <name type="scientific">Paractinoplanes tereljensis</name>
    <dbReference type="NCBI Taxonomy" id="571912"/>
    <lineage>
        <taxon>Bacteria</taxon>
        <taxon>Bacillati</taxon>
        <taxon>Actinomycetota</taxon>
        <taxon>Actinomycetes</taxon>
        <taxon>Micromonosporales</taxon>
        <taxon>Micromonosporaceae</taxon>
        <taxon>Paractinoplanes</taxon>
    </lineage>
</organism>
<dbReference type="Pfam" id="PF04820">
    <property type="entry name" value="Trp_halogenase"/>
    <property type="match status" value="1"/>
</dbReference>
<gene>
    <name evidence="5" type="ORF">Ate02nite_29620</name>
</gene>
<dbReference type="InterPro" id="IPR036188">
    <property type="entry name" value="FAD/NAD-bd_sf"/>
</dbReference>
<keyword evidence="1" id="KW-0560">Oxidoreductase</keyword>
<proteinExistence type="inferred from homology"/>
<dbReference type="Proteomes" id="UP000623608">
    <property type="component" value="Unassembled WGS sequence"/>
</dbReference>
<accession>A0A919NMC1</accession>
<name>A0A919NMC1_9ACTN</name>